<proteinExistence type="predicted"/>
<protein>
    <submittedName>
        <fullName evidence="1">Fimbrin</fullName>
    </submittedName>
</protein>
<dbReference type="AlphaFoldDB" id="M1B3E3"/>
<evidence type="ECO:0000313" key="2">
    <source>
        <dbReference type="Proteomes" id="UP000011115"/>
    </source>
</evidence>
<dbReference type="Gramene" id="PGSC0003DMT400036220">
    <property type="protein sequence ID" value="PGSC0003DMT400036220"/>
    <property type="gene ID" value="PGSC0003DMG400013942"/>
</dbReference>
<organism evidence="1 2">
    <name type="scientific">Solanum tuberosum</name>
    <name type="common">Potato</name>
    <dbReference type="NCBI Taxonomy" id="4113"/>
    <lineage>
        <taxon>Eukaryota</taxon>
        <taxon>Viridiplantae</taxon>
        <taxon>Streptophyta</taxon>
        <taxon>Embryophyta</taxon>
        <taxon>Tracheophyta</taxon>
        <taxon>Spermatophyta</taxon>
        <taxon>Magnoliopsida</taxon>
        <taxon>eudicotyledons</taxon>
        <taxon>Gunneridae</taxon>
        <taxon>Pentapetalae</taxon>
        <taxon>asterids</taxon>
        <taxon>lamiids</taxon>
        <taxon>Solanales</taxon>
        <taxon>Solanaceae</taxon>
        <taxon>Solanoideae</taxon>
        <taxon>Solaneae</taxon>
        <taxon>Solanum</taxon>
    </lineage>
</organism>
<reference evidence="2" key="1">
    <citation type="journal article" date="2011" name="Nature">
        <title>Genome sequence and analysis of the tuber crop potato.</title>
        <authorList>
            <consortium name="The Potato Genome Sequencing Consortium"/>
        </authorList>
    </citation>
    <scope>NUCLEOTIDE SEQUENCE [LARGE SCALE GENOMIC DNA]</scope>
    <source>
        <strain evidence="2">cv. DM1-3 516 R44</strain>
    </source>
</reference>
<dbReference type="ExpressionAtlas" id="M1B3E3">
    <property type="expression patterns" value="baseline"/>
</dbReference>
<reference evidence="1" key="2">
    <citation type="submission" date="2015-06" db="UniProtKB">
        <authorList>
            <consortium name="EnsemblPlants"/>
        </authorList>
    </citation>
    <scope>IDENTIFICATION</scope>
    <source>
        <strain evidence="1">DM1-3 516 R44</strain>
    </source>
</reference>
<dbReference type="EnsemblPlants" id="PGSC0003DMT400036220">
    <property type="protein sequence ID" value="PGSC0003DMT400036220"/>
    <property type="gene ID" value="PGSC0003DMG400013942"/>
</dbReference>
<keyword evidence="2" id="KW-1185">Reference proteome</keyword>
<dbReference type="HOGENOM" id="CLU_2946277_0_0_1"/>
<accession>M1B3E3</accession>
<name>M1B3E3_SOLTU</name>
<evidence type="ECO:0000313" key="1">
    <source>
        <dbReference type="EnsemblPlants" id="PGSC0003DMT400036220"/>
    </source>
</evidence>
<sequence length="60" mass="6791">MSTSYASVTAYPWNQVTKYGNQALKKQIKSIVNCLFIFLAISAFDESRCFICITVGLRHI</sequence>
<dbReference type="Proteomes" id="UP000011115">
    <property type="component" value="Unassembled WGS sequence"/>
</dbReference>